<protein>
    <submittedName>
        <fullName evidence="1">Uncharacterized protein</fullName>
    </submittedName>
</protein>
<dbReference type="EMBL" id="JWZT01003852">
    <property type="protein sequence ID" value="KII65423.1"/>
    <property type="molecule type" value="Genomic_DNA"/>
</dbReference>
<proteinExistence type="predicted"/>
<name>A0A0C2J8I5_THEKT</name>
<sequence>MATFVVQYELKIVKCIDLTSWTISNDKYPYNDIEVKIDVSVHGGFPLLTQYHFIVTPNTSESFLRINDNFLVALLYVYFNRRTTFVPIIQQLIFNPEETRIIHHLIGHKTGCYSRCFIDRKMVIKYRMINPTNMDLYPSVKVNLEVLDNSDSSIPRIMNLSLGGWRIDCLRTFNDSDYNPHMLLEKTGNIFCNVYYTSGVDDGTIQPLQLGNLSSSEGVDKWILKFQFASDAKNCDDIGQSSIMPTFFKNDILVWYRLSEQWPTLVLKLPTPSQVRGGDEKLINGFIQTGLSYRVQYKFFVIQKIFNCFPNHVTTQAKFFGYDTRIDTFSIFASSFLHQTSRPLIRSSWTYVAALSLKLDIDIRKSQIQDPETREIIHNIMHLKHSSYQIVDDTVFHLEGNGAVPYIPSR</sequence>
<comment type="caution">
    <text evidence="1">The sequence shown here is derived from an EMBL/GenBank/DDBJ whole genome shotgun (WGS) entry which is preliminary data.</text>
</comment>
<organism evidence="1 2">
    <name type="scientific">Thelohanellus kitauei</name>
    <name type="common">Myxosporean</name>
    <dbReference type="NCBI Taxonomy" id="669202"/>
    <lineage>
        <taxon>Eukaryota</taxon>
        <taxon>Metazoa</taxon>
        <taxon>Cnidaria</taxon>
        <taxon>Myxozoa</taxon>
        <taxon>Myxosporea</taxon>
        <taxon>Bivalvulida</taxon>
        <taxon>Platysporina</taxon>
        <taxon>Myxobolidae</taxon>
        <taxon>Thelohanellus</taxon>
    </lineage>
</organism>
<accession>A0A0C2J8I5</accession>
<evidence type="ECO:0000313" key="2">
    <source>
        <dbReference type="Proteomes" id="UP000031668"/>
    </source>
</evidence>
<dbReference type="Proteomes" id="UP000031668">
    <property type="component" value="Unassembled WGS sequence"/>
</dbReference>
<gene>
    <name evidence="1" type="ORF">RF11_06377</name>
</gene>
<dbReference type="AlphaFoldDB" id="A0A0C2J8I5"/>
<keyword evidence="2" id="KW-1185">Reference proteome</keyword>
<reference evidence="1 2" key="1">
    <citation type="journal article" date="2014" name="Genome Biol. Evol.">
        <title>The genome of the myxosporean Thelohanellus kitauei shows adaptations to nutrient acquisition within its fish host.</title>
        <authorList>
            <person name="Yang Y."/>
            <person name="Xiong J."/>
            <person name="Zhou Z."/>
            <person name="Huo F."/>
            <person name="Miao W."/>
            <person name="Ran C."/>
            <person name="Liu Y."/>
            <person name="Zhang J."/>
            <person name="Feng J."/>
            <person name="Wang M."/>
            <person name="Wang M."/>
            <person name="Wang L."/>
            <person name="Yao B."/>
        </authorList>
    </citation>
    <scope>NUCLEOTIDE SEQUENCE [LARGE SCALE GENOMIC DNA]</scope>
    <source>
        <strain evidence="1">Wuqing</strain>
    </source>
</reference>
<evidence type="ECO:0000313" key="1">
    <source>
        <dbReference type="EMBL" id="KII65423.1"/>
    </source>
</evidence>